<proteinExistence type="predicted"/>
<evidence type="ECO:0000313" key="1">
    <source>
        <dbReference type="EMBL" id="REH43851.1"/>
    </source>
</evidence>
<dbReference type="InterPro" id="IPR036390">
    <property type="entry name" value="WH_DNA-bd_sf"/>
</dbReference>
<dbReference type="RefSeq" id="WP_147328654.1">
    <property type="nucleotide sequence ID" value="NZ_CP144375.1"/>
</dbReference>
<protein>
    <submittedName>
        <fullName evidence="1">Regulatory GntR family protein</fullName>
    </submittedName>
</protein>
<comment type="caution">
    <text evidence="1">The sequence shown here is derived from an EMBL/GenBank/DDBJ whole genome shotgun (WGS) entry which is preliminary data.</text>
</comment>
<accession>A0A3E0HF01</accession>
<dbReference type="InterPro" id="IPR036388">
    <property type="entry name" value="WH-like_DNA-bd_sf"/>
</dbReference>
<dbReference type="AlphaFoldDB" id="A0A3E0HF01"/>
<dbReference type="Gene3D" id="1.10.10.10">
    <property type="entry name" value="Winged helix-like DNA-binding domain superfamily/Winged helix DNA-binding domain"/>
    <property type="match status" value="1"/>
</dbReference>
<dbReference type="OrthoDB" id="4630208at2"/>
<name>A0A3E0HF01_9PSEU</name>
<sequence length="91" mass="9809">MADLLSRPYTLEVLDALGAGPLTVPALVRLVHAGRRTVRNTLHTLAVEGLVSRHDGGSWDTRPAADACFALTATGHALVDRLWQPDAWVDL</sequence>
<keyword evidence="2" id="KW-1185">Reference proteome</keyword>
<dbReference type="EMBL" id="QUNO01000009">
    <property type="protein sequence ID" value="REH43851.1"/>
    <property type="molecule type" value="Genomic_DNA"/>
</dbReference>
<dbReference type="Proteomes" id="UP000256269">
    <property type="component" value="Unassembled WGS sequence"/>
</dbReference>
<reference evidence="1 2" key="1">
    <citation type="submission" date="2018-08" db="EMBL/GenBank/DDBJ databases">
        <title>Genomic Encyclopedia of Archaeal and Bacterial Type Strains, Phase II (KMG-II): from individual species to whole genera.</title>
        <authorList>
            <person name="Goeker M."/>
        </authorList>
    </citation>
    <scope>NUCLEOTIDE SEQUENCE [LARGE SCALE GENOMIC DNA]</scope>
    <source>
        <strain evidence="1 2">DSM 45791</strain>
    </source>
</reference>
<evidence type="ECO:0000313" key="2">
    <source>
        <dbReference type="Proteomes" id="UP000256269"/>
    </source>
</evidence>
<gene>
    <name evidence="1" type="ORF">BCF44_109397</name>
</gene>
<organism evidence="1 2">
    <name type="scientific">Kutzneria buriramensis</name>
    <dbReference type="NCBI Taxonomy" id="1045776"/>
    <lineage>
        <taxon>Bacteria</taxon>
        <taxon>Bacillati</taxon>
        <taxon>Actinomycetota</taxon>
        <taxon>Actinomycetes</taxon>
        <taxon>Pseudonocardiales</taxon>
        <taxon>Pseudonocardiaceae</taxon>
        <taxon>Kutzneria</taxon>
    </lineage>
</organism>
<dbReference type="SUPFAM" id="SSF46785">
    <property type="entry name" value="Winged helix' DNA-binding domain"/>
    <property type="match status" value="1"/>
</dbReference>